<dbReference type="SUPFAM" id="SSF51556">
    <property type="entry name" value="Metallo-dependent hydrolases"/>
    <property type="match status" value="1"/>
</dbReference>
<dbReference type="SUPFAM" id="SSF51338">
    <property type="entry name" value="Composite domain of metallo-dependent hydrolases"/>
    <property type="match status" value="2"/>
</dbReference>
<dbReference type="EMBL" id="BAABHF010000010">
    <property type="protein sequence ID" value="GAA4486690.1"/>
    <property type="molecule type" value="Genomic_DNA"/>
</dbReference>
<comment type="caution">
    <text evidence="2">The sequence shown here is derived from an EMBL/GenBank/DDBJ whole genome shotgun (WGS) entry which is preliminary data.</text>
</comment>
<dbReference type="InterPro" id="IPR011059">
    <property type="entry name" value="Metal-dep_hydrolase_composite"/>
</dbReference>
<gene>
    <name evidence="2" type="ORF">GCM10023191_013430</name>
</gene>
<protein>
    <submittedName>
        <fullName evidence="2">Amidohydrolase family protein</fullName>
    </submittedName>
</protein>
<feature type="domain" description="Amidohydrolase 3" evidence="1">
    <location>
        <begin position="23"/>
        <end position="488"/>
    </location>
</feature>
<dbReference type="Pfam" id="PF07969">
    <property type="entry name" value="Amidohydro_3"/>
    <property type="match status" value="1"/>
</dbReference>
<dbReference type="InterPro" id="IPR032466">
    <property type="entry name" value="Metal_Hydrolase"/>
</dbReference>
<evidence type="ECO:0000259" key="1">
    <source>
        <dbReference type="Pfam" id="PF07969"/>
    </source>
</evidence>
<sequence length="510" mass="54914">MLVEGDRVVEIGTAPAGHDAVALDADGLAVVPGFINVLSHSWLTVQQDGSVASEIRQGVTTEVSGEGDSPGPADARYADYLRDIYESPGRAEFARLADGLDAIAAGGVATNIASFVGGANLRYLGAGFADRPLEPDELDRVRGVPAEELADGALGVGTALIYPPGRYAGTAELIALAEVLAAHDALYISHLRSEGDRFLESLDELFTLGERTGVRAEVFHLKTAGRKNWPKMAQAVERIEAARADGRAVGANMYPYEAGGNPLSACIPPRYHDGGPARLARRLADPDRRAAMAADLRRESDEFENLFLASGGGSGVLLPRDLRDGTPARGRRLDELAADWGMDDAEALLEVVARDPWIQGVFFFVDPANLELGLRRPWVGIGSDAMAQPAEPPWTDDAVHPRTYGTFARVLGHYCRERKLFSFTEAVRRMTSLPADTLRLSGRGRLRPGAYADIVVLDPDRVADTATWDRPHSYAVGVRHVTVNGTVVLHDDRFTEARPGRRLRRAGAAA</sequence>
<dbReference type="PANTHER" id="PTHR11647">
    <property type="entry name" value="HYDRANTOINASE/DIHYDROPYRIMIDINASE FAMILY MEMBER"/>
    <property type="match status" value="1"/>
</dbReference>
<name>A0ABP8PHS1_9ACTN</name>
<dbReference type="InterPro" id="IPR050378">
    <property type="entry name" value="Metallo-dep_Hydrolases_sf"/>
</dbReference>
<evidence type="ECO:0000313" key="3">
    <source>
        <dbReference type="Proteomes" id="UP001500503"/>
    </source>
</evidence>
<evidence type="ECO:0000313" key="2">
    <source>
        <dbReference type="EMBL" id="GAA4486690.1"/>
    </source>
</evidence>
<dbReference type="InterPro" id="IPR013108">
    <property type="entry name" value="Amidohydro_3"/>
</dbReference>
<reference evidence="3" key="1">
    <citation type="journal article" date="2019" name="Int. J. Syst. Evol. Microbiol.">
        <title>The Global Catalogue of Microorganisms (GCM) 10K type strain sequencing project: providing services to taxonomists for standard genome sequencing and annotation.</title>
        <authorList>
            <consortium name="The Broad Institute Genomics Platform"/>
            <consortium name="The Broad Institute Genome Sequencing Center for Infectious Disease"/>
            <person name="Wu L."/>
            <person name="Ma J."/>
        </authorList>
    </citation>
    <scope>NUCLEOTIDE SEQUENCE [LARGE SCALE GENOMIC DNA]</scope>
    <source>
        <strain evidence="3">JCM 17933</strain>
    </source>
</reference>
<dbReference type="PANTHER" id="PTHR11647:SF1">
    <property type="entry name" value="COLLAPSIN RESPONSE MEDIATOR PROTEIN"/>
    <property type="match status" value="1"/>
</dbReference>
<dbReference type="Proteomes" id="UP001500503">
    <property type="component" value="Unassembled WGS sequence"/>
</dbReference>
<organism evidence="2 3">
    <name type="scientific">Actinoallomurus oryzae</name>
    <dbReference type="NCBI Taxonomy" id="502180"/>
    <lineage>
        <taxon>Bacteria</taxon>
        <taxon>Bacillati</taxon>
        <taxon>Actinomycetota</taxon>
        <taxon>Actinomycetes</taxon>
        <taxon>Streptosporangiales</taxon>
        <taxon>Thermomonosporaceae</taxon>
        <taxon>Actinoallomurus</taxon>
    </lineage>
</organism>
<proteinExistence type="predicted"/>
<keyword evidence="3" id="KW-1185">Reference proteome</keyword>
<dbReference type="Gene3D" id="3.20.20.140">
    <property type="entry name" value="Metal-dependent hydrolases"/>
    <property type="match status" value="2"/>
</dbReference>
<accession>A0ABP8PHS1</accession>